<dbReference type="Proteomes" id="UP000837932">
    <property type="component" value="Unassembled WGS sequence"/>
</dbReference>
<evidence type="ECO:0000313" key="2">
    <source>
        <dbReference type="Proteomes" id="UP000837932"/>
    </source>
</evidence>
<organism evidence="1 2">
    <name type="scientific">Emticicia aquatica</name>
    <dbReference type="NCBI Taxonomy" id="1681835"/>
    <lineage>
        <taxon>Bacteria</taxon>
        <taxon>Pseudomonadati</taxon>
        <taxon>Bacteroidota</taxon>
        <taxon>Cytophagia</taxon>
        <taxon>Cytophagales</taxon>
        <taxon>Leadbetterellaceae</taxon>
        <taxon>Emticicia</taxon>
    </lineage>
</organism>
<dbReference type="EMBL" id="CAKLPY010000021">
    <property type="protein sequence ID" value="CAH0998071.1"/>
    <property type="molecule type" value="Genomic_DNA"/>
</dbReference>
<keyword evidence="2" id="KW-1185">Reference proteome</keyword>
<accession>A0ABM9AWD4</accession>
<evidence type="ECO:0000313" key="1">
    <source>
        <dbReference type="EMBL" id="CAH0998071.1"/>
    </source>
</evidence>
<gene>
    <name evidence="1" type="ORF">EMA8858_04209</name>
</gene>
<sequence>MELIFKGKLVDTYTELLSAIQTSKENKLPIFDNLLSIAANVASLLGTGIVQS</sequence>
<name>A0ABM9AWD4_9BACT</name>
<protein>
    <submittedName>
        <fullName evidence="1">Uncharacterized protein</fullName>
    </submittedName>
</protein>
<comment type="caution">
    <text evidence="1">The sequence shown here is derived from an EMBL/GenBank/DDBJ whole genome shotgun (WGS) entry which is preliminary data.</text>
</comment>
<reference evidence="1" key="1">
    <citation type="submission" date="2021-12" db="EMBL/GenBank/DDBJ databases">
        <authorList>
            <person name="Rodrigo-Torres L."/>
            <person name="Arahal R. D."/>
            <person name="Lucena T."/>
        </authorList>
    </citation>
    <scope>NUCLEOTIDE SEQUENCE</scope>
    <source>
        <strain evidence="1">CECT 8858</strain>
    </source>
</reference>
<proteinExistence type="predicted"/>